<evidence type="ECO:0000256" key="2">
    <source>
        <dbReference type="ARBA" id="ARBA00013194"/>
    </source>
</evidence>
<evidence type="ECO:0000256" key="5">
    <source>
        <dbReference type="ARBA" id="ARBA00023235"/>
    </source>
</evidence>
<protein>
    <recommendedName>
        <fullName evidence="2">peptidylprolyl isomerase</fullName>
        <ecNumber evidence="2">5.2.1.8</ecNumber>
    </recommendedName>
</protein>
<keyword evidence="7" id="KW-0812">Transmembrane</keyword>
<feature type="domain" description="PpiC" evidence="8">
    <location>
        <begin position="156"/>
        <end position="248"/>
    </location>
</feature>
<dbReference type="EC" id="5.2.1.8" evidence="2"/>
<feature type="transmembrane region" description="Helical" evidence="7">
    <location>
        <begin position="6"/>
        <end position="23"/>
    </location>
</feature>
<dbReference type="InterPro" id="IPR000297">
    <property type="entry name" value="PPIase_PpiC"/>
</dbReference>
<evidence type="ECO:0000256" key="4">
    <source>
        <dbReference type="ARBA" id="ARBA00023110"/>
    </source>
</evidence>
<dbReference type="Gene3D" id="1.10.4030.10">
    <property type="entry name" value="Porin chaperone SurA, peptide-binding domain"/>
    <property type="match status" value="1"/>
</dbReference>
<keyword evidence="5 6" id="KW-0413">Isomerase</keyword>
<reference evidence="9 10" key="1">
    <citation type="submission" date="2021-03" db="EMBL/GenBank/DDBJ databases">
        <title>Genomic Encyclopedia of Type Strains, Phase IV (KMG-IV): sequencing the most valuable type-strain genomes for metagenomic binning, comparative biology and taxonomic classification.</title>
        <authorList>
            <person name="Goeker M."/>
        </authorList>
    </citation>
    <scope>NUCLEOTIDE SEQUENCE [LARGE SCALE GENOMIC DNA]</scope>
    <source>
        <strain evidence="9 10">DSM 24738</strain>
    </source>
</reference>
<evidence type="ECO:0000313" key="10">
    <source>
        <dbReference type="Proteomes" id="UP001519343"/>
    </source>
</evidence>
<dbReference type="Pfam" id="PF13145">
    <property type="entry name" value="Rotamase_2"/>
    <property type="match status" value="1"/>
</dbReference>
<dbReference type="PANTHER" id="PTHR47245:SF1">
    <property type="entry name" value="FOLDASE PROTEIN PRSA"/>
    <property type="match status" value="1"/>
</dbReference>
<keyword evidence="7" id="KW-1133">Transmembrane helix</keyword>
<dbReference type="EMBL" id="JAGGKT010000006">
    <property type="protein sequence ID" value="MBP1932487.1"/>
    <property type="molecule type" value="Genomic_DNA"/>
</dbReference>
<dbReference type="RefSeq" id="WP_209810524.1">
    <property type="nucleotide sequence ID" value="NZ_JAGGKT010000006.1"/>
</dbReference>
<sequence length="294" mass="33143">MRNVKVLWGIIGCLILFILVGTWKYSELAGTRKVAVIGGKAISEGVWVDQLKAQYGTLVLNQMIDRQVVSLYAEQNGVSVTEEELDLELEKLQKDRTDQLGMLDQFIQVSKKDSQALREELRHYLLLEKIATQDIRIDDKEAYQYYEKNREKYNQPPLVRISAIYVNSKVEAEQVVQELKKGANFPTLAKERSSDIYSASSGGDLGWISLVDGDLPPEILDEAAALEEGQISSTIPLERGYAVIQAVKKKEAIIRTYEDVKDELKRELALNQVGPLENVLQTLKKGLGVQVLYK</sequence>
<evidence type="ECO:0000259" key="8">
    <source>
        <dbReference type="PROSITE" id="PS50198"/>
    </source>
</evidence>
<keyword evidence="4 6" id="KW-0697">Rotamase</keyword>
<dbReference type="PROSITE" id="PS50198">
    <property type="entry name" value="PPIC_PPIASE_2"/>
    <property type="match status" value="1"/>
</dbReference>
<organism evidence="9 10">
    <name type="scientific">Ammoniphilus resinae</name>
    <dbReference type="NCBI Taxonomy" id="861532"/>
    <lineage>
        <taxon>Bacteria</taxon>
        <taxon>Bacillati</taxon>
        <taxon>Bacillota</taxon>
        <taxon>Bacilli</taxon>
        <taxon>Bacillales</taxon>
        <taxon>Paenibacillaceae</taxon>
        <taxon>Aneurinibacillus group</taxon>
        <taxon>Ammoniphilus</taxon>
    </lineage>
</organism>
<comment type="caution">
    <text evidence="9">The sequence shown here is derived from an EMBL/GenBank/DDBJ whole genome shotgun (WGS) entry which is preliminary data.</text>
</comment>
<name>A0ABS4GQR7_9BACL</name>
<evidence type="ECO:0000256" key="1">
    <source>
        <dbReference type="ARBA" id="ARBA00000971"/>
    </source>
</evidence>
<dbReference type="SUPFAM" id="SSF54534">
    <property type="entry name" value="FKBP-like"/>
    <property type="match status" value="1"/>
</dbReference>
<dbReference type="PANTHER" id="PTHR47245">
    <property type="entry name" value="PEPTIDYLPROLYL ISOMERASE"/>
    <property type="match status" value="1"/>
</dbReference>
<dbReference type="Gene3D" id="3.10.50.40">
    <property type="match status" value="1"/>
</dbReference>
<dbReference type="Proteomes" id="UP001519343">
    <property type="component" value="Unassembled WGS sequence"/>
</dbReference>
<comment type="catalytic activity">
    <reaction evidence="1">
        <text>[protein]-peptidylproline (omega=180) = [protein]-peptidylproline (omega=0)</text>
        <dbReference type="Rhea" id="RHEA:16237"/>
        <dbReference type="Rhea" id="RHEA-COMP:10747"/>
        <dbReference type="Rhea" id="RHEA-COMP:10748"/>
        <dbReference type="ChEBI" id="CHEBI:83833"/>
        <dbReference type="ChEBI" id="CHEBI:83834"/>
        <dbReference type="EC" id="5.2.1.8"/>
    </reaction>
</comment>
<gene>
    <name evidence="9" type="ORF">J2Z37_002488</name>
</gene>
<keyword evidence="10" id="KW-1185">Reference proteome</keyword>
<evidence type="ECO:0000256" key="7">
    <source>
        <dbReference type="SAM" id="Phobius"/>
    </source>
</evidence>
<dbReference type="InterPro" id="IPR050245">
    <property type="entry name" value="PrsA_foldase"/>
</dbReference>
<keyword evidence="3" id="KW-0732">Signal</keyword>
<dbReference type="InterPro" id="IPR046357">
    <property type="entry name" value="PPIase_dom_sf"/>
</dbReference>
<keyword evidence="7" id="KW-0472">Membrane</keyword>
<evidence type="ECO:0000256" key="3">
    <source>
        <dbReference type="ARBA" id="ARBA00022729"/>
    </source>
</evidence>
<proteinExistence type="predicted"/>
<evidence type="ECO:0000256" key="6">
    <source>
        <dbReference type="PROSITE-ProRule" id="PRU00278"/>
    </source>
</evidence>
<evidence type="ECO:0000313" key="9">
    <source>
        <dbReference type="EMBL" id="MBP1932487.1"/>
    </source>
</evidence>
<accession>A0ABS4GQR7</accession>